<keyword evidence="5" id="KW-0106">Calcium</keyword>
<evidence type="ECO:0000256" key="1">
    <source>
        <dbReference type="ARBA" id="ARBA00004240"/>
    </source>
</evidence>
<dbReference type="PANTHER" id="PTHR45679:SF2">
    <property type="entry name" value="ER DEGRADATION-ENHANCING ALPHA-MANNOSIDASE-LIKE PROTEIN 3"/>
    <property type="match status" value="1"/>
</dbReference>
<dbReference type="SUPFAM" id="SSF52025">
    <property type="entry name" value="PA domain"/>
    <property type="match status" value="1"/>
</dbReference>
<evidence type="ECO:0000256" key="3">
    <source>
        <dbReference type="ARBA" id="ARBA00022824"/>
    </source>
</evidence>
<accession>A0A914HB10</accession>
<comment type="subcellular location">
    <subcellularLocation>
        <location evidence="1">Endoplasmic reticulum</location>
    </subcellularLocation>
</comment>
<keyword evidence="8" id="KW-0472">Membrane</keyword>
<evidence type="ECO:0000256" key="8">
    <source>
        <dbReference type="SAM" id="Phobius"/>
    </source>
</evidence>
<dbReference type="PANTHER" id="PTHR45679">
    <property type="entry name" value="ER DEGRADATION-ENHANCING ALPHA-MANNOSIDASE-LIKE PROTEIN 2"/>
    <property type="match status" value="1"/>
</dbReference>
<dbReference type="InterPro" id="IPR001382">
    <property type="entry name" value="Glyco_hydro_47"/>
</dbReference>
<dbReference type="InterPro" id="IPR012341">
    <property type="entry name" value="6hp_glycosidase-like_sf"/>
</dbReference>
<proteinExistence type="inferred from homology"/>
<evidence type="ECO:0000256" key="2">
    <source>
        <dbReference type="ARBA" id="ARBA00007658"/>
    </source>
</evidence>
<dbReference type="PRINTS" id="PR00747">
    <property type="entry name" value="GLYHDRLASE47"/>
</dbReference>
<dbReference type="Pfam" id="PF02225">
    <property type="entry name" value="PA"/>
    <property type="match status" value="1"/>
</dbReference>
<sequence length="1423" mass="161340">MSDNASESEQQQQMEELFICADVWLEVFAFLCPFDVGLKMALISDRFDALVDEHFKLKKWSLGWLQIRRANDGNGAEIISKWYPESLGFGGEPLPIPQVPLPNKVTGFAGITISYVDQTVIEFLQRIRRLFDSSGTNVVIDTSDDQSRSWEIIWQKIWPFVNDNICRLLLDSSQFGRLRQFSPTVLLNYANLRSVWVFFLGQLGDDIDASFDQVAKWLCTPRRDGLPKMFRCHVFLLRMEGFRQSFVNASEPLKNILTGEQLTLRHRNSNCWLLVRCPIAREEEKWAKWEEEAIEWDWSHQWNRIAIDFNDSDIGDGMVDEKAGPSEPKKKTQCFIFKCTFVAEAMSPLWGQLPLSICFFLFSTFFLASSEFVRNAAEHKEGPLNKTALKEKAHELFMHGYTAYMRHAFPHDELMPLTCQGRKRGVTPSRGDVDDVLGNFSLTLVDTLDTLVVVGELEEFERAVRLVVDTVRFDSDLVVSVFETNIRMVGGLLSAHLLSLVLKQRDDATRFHWYSDQLLRMATELADRLMPAFNTSSGVPYSRVNLKRGLLPSLRRQQDTCTACGGTMILEWATLSRLTGNPVYEEKARKAMDFLWEQRHRGSDLMGTVLNVNSGDWIRRDAGIGAGIDSYYEYTLKAYILLGDEDFLYRFNKHYDSIMRYLNKGPLFVDVHMHKPQIASRSFMDALLAFWPGVQVLKGDLRSAIEMHQMLYTVVKRHKFLPDAFTHDLQVHWAQHPLRPEFIESTYFLYRATRDPHYLEVAKQVLESLEENVKVMCGFASIKDVRTMEHEDQMESFVLAETFKYLYMIFAEPDELPIHPDNYVLTTEAHFLPLTIGEINVGDENRLPRRMLIDPDEIVEHKWSDQPRRFASACPNLAAAEDDRHQHVLSHLLRSPDQLLSYGHRVRQAVSRVLGGVNLLMSEDEEGEEDGNGGDPMAGGGSCPSTTKAGTDRASAVERLQAWAFNPSNPEHLEELKRMGIQVELEQSGFVKMVHAAHTMLVVFVLWFFLLLTSLVPVFVALFVRKVFLKMRRGGAGRHTSAADGNLEGALNAKFAIDGLRFLREISAIIGEQRQQKLVQQNEGLTRVVQLISWPHYGAPGFAAAPAHFGAEFGRDIQFTGELALADPLRACSALQNPREMRGRVAVVRRGACMFEEKARNVQSAGAIGVVVIDNQKGTSAENALLFAMSGASSTVDGTEQEALHIPAVFLFHAEGELLLDQMFAHPEAVVRLAGTPLNPAYCFEQTLRQNPSFLRQKFPIFNQFLAVDAQRVILRLHFYFGDVHSQSAPEQKQAVVERNVRWIERTVHIPTDAFGSGVAKSVSGESKRSFVFLGHVRALAYSLLGFPNTLTVSDMSELRQLVKHLRLRLKSEESDGEEEEGSPPQPMLRHNQSTSIICRFRADKDDNTCTPLATTRSLPVHT</sequence>
<feature type="region of interest" description="Disordered" evidence="7">
    <location>
        <begin position="1371"/>
        <end position="1392"/>
    </location>
</feature>
<dbReference type="Pfam" id="PF01532">
    <property type="entry name" value="Glyco_hydro_47"/>
    <property type="match status" value="1"/>
</dbReference>
<feature type="region of interest" description="Disordered" evidence="7">
    <location>
        <begin position="924"/>
        <end position="951"/>
    </location>
</feature>
<keyword evidence="5" id="KW-0479">Metal-binding</keyword>
<dbReference type="Gene3D" id="3.50.30.30">
    <property type="match status" value="1"/>
</dbReference>
<keyword evidence="6" id="KW-0326">Glycosidase</keyword>
<evidence type="ECO:0000256" key="6">
    <source>
        <dbReference type="RuleBase" id="RU361193"/>
    </source>
</evidence>
<dbReference type="InterPro" id="IPR046450">
    <property type="entry name" value="PA_dom_sf"/>
</dbReference>
<dbReference type="GO" id="GO:0005509">
    <property type="term" value="F:calcium ion binding"/>
    <property type="evidence" value="ECO:0007669"/>
    <property type="project" value="InterPro"/>
</dbReference>
<dbReference type="InterPro" id="IPR044674">
    <property type="entry name" value="EDEM1/2/3"/>
</dbReference>
<reference evidence="11" key="1">
    <citation type="submission" date="2022-11" db="UniProtKB">
        <authorList>
            <consortium name="WormBaseParasite"/>
        </authorList>
    </citation>
    <scope>IDENTIFICATION</scope>
</reference>
<dbReference type="GO" id="GO:1904380">
    <property type="term" value="P:endoplasmic reticulum mannose trimming"/>
    <property type="evidence" value="ECO:0007669"/>
    <property type="project" value="InterPro"/>
</dbReference>
<dbReference type="WBParaSite" id="Gr19_v10_g15702.t3">
    <property type="protein sequence ID" value="Gr19_v10_g15702.t3"/>
    <property type="gene ID" value="Gr19_v10_g15702"/>
</dbReference>
<keyword evidence="6" id="KW-0378">Hydrolase</keyword>
<keyword evidence="3" id="KW-0256">Endoplasmic reticulum</keyword>
<organism evidence="10 11">
    <name type="scientific">Globodera rostochiensis</name>
    <name type="common">Golden nematode worm</name>
    <name type="synonym">Heterodera rostochiensis</name>
    <dbReference type="NCBI Taxonomy" id="31243"/>
    <lineage>
        <taxon>Eukaryota</taxon>
        <taxon>Metazoa</taxon>
        <taxon>Ecdysozoa</taxon>
        <taxon>Nematoda</taxon>
        <taxon>Chromadorea</taxon>
        <taxon>Rhabditida</taxon>
        <taxon>Tylenchina</taxon>
        <taxon>Tylenchomorpha</taxon>
        <taxon>Tylenchoidea</taxon>
        <taxon>Heteroderidae</taxon>
        <taxon>Heteroderinae</taxon>
        <taxon>Globodera</taxon>
    </lineage>
</organism>
<evidence type="ECO:0000313" key="10">
    <source>
        <dbReference type="Proteomes" id="UP000887572"/>
    </source>
</evidence>
<dbReference type="InterPro" id="IPR036026">
    <property type="entry name" value="Seven-hairpin_glycosidases"/>
</dbReference>
<keyword evidence="4" id="KW-0325">Glycoprotein</keyword>
<comment type="cofactor">
    <cofactor evidence="5">
        <name>Ca(2+)</name>
        <dbReference type="ChEBI" id="CHEBI:29108"/>
    </cofactor>
</comment>
<protein>
    <recommendedName>
        <fullName evidence="6">alpha-1,2-Mannosidase</fullName>
        <ecNumber evidence="6">3.2.1.-</ecNumber>
    </recommendedName>
</protein>
<comment type="similarity">
    <text evidence="2 6">Belongs to the glycosyl hydrolase 47 family.</text>
</comment>
<evidence type="ECO:0000313" key="11">
    <source>
        <dbReference type="WBParaSite" id="Gr19_v10_g15702.t3"/>
    </source>
</evidence>
<dbReference type="GO" id="GO:0005975">
    <property type="term" value="P:carbohydrate metabolic process"/>
    <property type="evidence" value="ECO:0007669"/>
    <property type="project" value="InterPro"/>
</dbReference>
<keyword evidence="8" id="KW-1133">Transmembrane helix</keyword>
<feature type="binding site" evidence="5">
    <location>
        <position position="827"/>
    </location>
    <ligand>
        <name>Ca(2+)</name>
        <dbReference type="ChEBI" id="CHEBI:29108"/>
    </ligand>
</feature>
<dbReference type="Proteomes" id="UP000887572">
    <property type="component" value="Unplaced"/>
</dbReference>
<evidence type="ECO:0000259" key="9">
    <source>
        <dbReference type="Pfam" id="PF02225"/>
    </source>
</evidence>
<feature type="transmembrane region" description="Helical" evidence="8">
    <location>
        <begin position="1000"/>
        <end position="1024"/>
    </location>
</feature>
<evidence type="ECO:0000256" key="5">
    <source>
        <dbReference type="PIRSR" id="PIRSR601382-2"/>
    </source>
</evidence>
<dbReference type="Gene3D" id="1.50.10.10">
    <property type="match status" value="1"/>
</dbReference>
<evidence type="ECO:0000256" key="7">
    <source>
        <dbReference type="SAM" id="MobiDB-lite"/>
    </source>
</evidence>
<dbReference type="SUPFAM" id="SSF48225">
    <property type="entry name" value="Seven-hairpin glycosidases"/>
    <property type="match status" value="1"/>
</dbReference>
<dbReference type="GO" id="GO:0044322">
    <property type="term" value="C:endoplasmic reticulum quality control compartment"/>
    <property type="evidence" value="ECO:0007669"/>
    <property type="project" value="GOC"/>
</dbReference>
<dbReference type="EC" id="3.2.1.-" evidence="6"/>
<feature type="domain" description="PA" evidence="9">
    <location>
        <begin position="1120"/>
        <end position="1219"/>
    </location>
</feature>
<evidence type="ECO:0000256" key="4">
    <source>
        <dbReference type="ARBA" id="ARBA00023180"/>
    </source>
</evidence>
<keyword evidence="10" id="KW-1185">Reference proteome</keyword>
<feature type="compositionally biased region" description="Gly residues" evidence="7">
    <location>
        <begin position="933"/>
        <end position="942"/>
    </location>
</feature>
<dbReference type="GO" id="GO:0004571">
    <property type="term" value="F:mannosyl-oligosaccharide 1,2-alpha-mannosidase activity"/>
    <property type="evidence" value="ECO:0007669"/>
    <property type="project" value="InterPro"/>
</dbReference>
<dbReference type="InterPro" id="IPR003137">
    <property type="entry name" value="PA_domain"/>
</dbReference>
<name>A0A914HB10_GLORO</name>
<dbReference type="GO" id="GO:0016020">
    <property type="term" value="C:membrane"/>
    <property type="evidence" value="ECO:0007669"/>
    <property type="project" value="InterPro"/>
</dbReference>
<keyword evidence="8" id="KW-0812">Transmembrane</keyword>